<comment type="caution">
    <text evidence="1">The sequence shown here is derived from an EMBL/GenBank/DDBJ whole genome shotgun (WGS) entry which is preliminary data.</text>
</comment>
<accession>A0ABU6QAN2</accession>
<name>A0ABU6QAN2_9FABA</name>
<evidence type="ECO:0000313" key="1">
    <source>
        <dbReference type="EMBL" id="MED6108977.1"/>
    </source>
</evidence>
<keyword evidence="2" id="KW-1185">Reference proteome</keyword>
<evidence type="ECO:0000313" key="2">
    <source>
        <dbReference type="Proteomes" id="UP001341840"/>
    </source>
</evidence>
<protein>
    <submittedName>
        <fullName evidence="1">Uncharacterized protein</fullName>
    </submittedName>
</protein>
<reference evidence="1 2" key="1">
    <citation type="journal article" date="2023" name="Plants (Basel)">
        <title>Bridging the Gap: Combining Genomics and Transcriptomics Approaches to Understand Stylosanthes scabra, an Orphan Legume from the Brazilian Caatinga.</title>
        <authorList>
            <person name="Ferreira-Neto J.R.C."/>
            <person name="da Silva M.D."/>
            <person name="Binneck E."/>
            <person name="de Melo N.F."/>
            <person name="da Silva R.H."/>
            <person name="de Melo A.L.T.M."/>
            <person name="Pandolfi V."/>
            <person name="Bustamante F.O."/>
            <person name="Brasileiro-Vidal A.C."/>
            <person name="Benko-Iseppon A.M."/>
        </authorList>
    </citation>
    <scope>NUCLEOTIDE SEQUENCE [LARGE SCALE GENOMIC DNA]</scope>
    <source>
        <tissue evidence="1">Leaves</tissue>
    </source>
</reference>
<proteinExistence type="predicted"/>
<gene>
    <name evidence="1" type="ORF">PIB30_029202</name>
</gene>
<sequence>MEPRSPPLPSSNPSPYLSFFVAAAPPSPSEVRRRYTSIVSVASMMSSATVRHFQPPLCRSAPRSEDKTTSTLLRAPVTGFVTLSTLCDVSSALTTASKFGSGGSSCDRFTLAFAGSRHASSILSPSHQWCRSRRCSRRCSWRCFRRRHQHHHSLVLSACDPPLLLLLNFFCC</sequence>
<organism evidence="1 2">
    <name type="scientific">Stylosanthes scabra</name>
    <dbReference type="NCBI Taxonomy" id="79078"/>
    <lineage>
        <taxon>Eukaryota</taxon>
        <taxon>Viridiplantae</taxon>
        <taxon>Streptophyta</taxon>
        <taxon>Embryophyta</taxon>
        <taxon>Tracheophyta</taxon>
        <taxon>Spermatophyta</taxon>
        <taxon>Magnoliopsida</taxon>
        <taxon>eudicotyledons</taxon>
        <taxon>Gunneridae</taxon>
        <taxon>Pentapetalae</taxon>
        <taxon>rosids</taxon>
        <taxon>fabids</taxon>
        <taxon>Fabales</taxon>
        <taxon>Fabaceae</taxon>
        <taxon>Papilionoideae</taxon>
        <taxon>50 kb inversion clade</taxon>
        <taxon>dalbergioids sensu lato</taxon>
        <taxon>Dalbergieae</taxon>
        <taxon>Pterocarpus clade</taxon>
        <taxon>Stylosanthes</taxon>
    </lineage>
</organism>
<dbReference type="Proteomes" id="UP001341840">
    <property type="component" value="Unassembled WGS sequence"/>
</dbReference>
<dbReference type="EMBL" id="JASCZI010000118">
    <property type="protein sequence ID" value="MED6108977.1"/>
    <property type="molecule type" value="Genomic_DNA"/>
</dbReference>